<protein>
    <submittedName>
        <fullName evidence="1">XrtB/PEP-CTERM-associated polysaccharide biosynthesis outer membrane protein EpsL</fullName>
    </submittedName>
</protein>
<comment type="caution">
    <text evidence="1">The sequence shown here is derived from an EMBL/GenBank/DDBJ whole genome shotgun (WGS) entry which is preliminary data.</text>
</comment>
<sequence>MGALHPAYAADEDGKVVTPYAQYSILYDDNLLRLRDENAALSAVGTTQMSDYVRNAVGGIRIDKMISRQHIMLDASLNRTNFDYFKQFDNTGKDLKADWGWVAGDYLSGDVGYVYSEALTPFQNFRVFEKNMRTQKTSYATAAWRMHPDWTLRTQFTRFSLDYDLASQLPNTLEQNSAELGLDYTARSGSVAGIQLRHSRGTFPYTTIISGTEINNSFKQDEVKAKVLWLFSGKTRLQFLGGWVERTRDMSGAADYSGFNARVIADWAATGQTLFTVNLWREIGGLSDVDANYALTNGVSLAAKLQSSDKLRFDGFLDYEKRNYNGAAVITGVTPSSRRDKYEKATLSVTYSPTTSLSLIGSIFREKLQSNIDSLGYVSNGIAVTTRYEF</sequence>
<dbReference type="NCBIfam" id="TIGR03014">
    <property type="entry name" value="EpsL"/>
    <property type="match status" value="1"/>
</dbReference>
<keyword evidence="2" id="KW-1185">Reference proteome</keyword>
<dbReference type="RefSeq" id="WP_402698546.1">
    <property type="nucleotide sequence ID" value="NZ_JBIUZV010000002.1"/>
</dbReference>
<accession>A0ABW8EWE6</accession>
<organism evidence="1 2">
    <name type="scientific">Herbaspirillum chlorophenolicum</name>
    <dbReference type="NCBI Taxonomy" id="211589"/>
    <lineage>
        <taxon>Bacteria</taxon>
        <taxon>Pseudomonadati</taxon>
        <taxon>Pseudomonadota</taxon>
        <taxon>Betaproteobacteria</taxon>
        <taxon>Burkholderiales</taxon>
        <taxon>Oxalobacteraceae</taxon>
        <taxon>Herbaspirillum</taxon>
    </lineage>
</organism>
<name>A0ABW8EWE6_9BURK</name>
<gene>
    <name evidence="1" type="primary">epsL</name>
    <name evidence="1" type="ORF">ACIPEN_04765</name>
</gene>
<dbReference type="EMBL" id="JBIUZV010000002">
    <property type="protein sequence ID" value="MFJ3045128.1"/>
    <property type="molecule type" value="Genomic_DNA"/>
</dbReference>
<reference evidence="1 2" key="1">
    <citation type="submission" date="2024-10" db="EMBL/GenBank/DDBJ databases">
        <title>The Natural Products Discovery Center: Release of the First 8490 Sequenced Strains for Exploring Actinobacteria Biosynthetic Diversity.</title>
        <authorList>
            <person name="Kalkreuter E."/>
            <person name="Kautsar S.A."/>
            <person name="Yang D."/>
            <person name="Bader C.D."/>
            <person name="Teijaro C.N."/>
            <person name="Fluegel L."/>
            <person name="Davis C.M."/>
            <person name="Simpson J.R."/>
            <person name="Lauterbach L."/>
            <person name="Steele A.D."/>
            <person name="Gui C."/>
            <person name="Meng S."/>
            <person name="Li G."/>
            <person name="Viehrig K."/>
            <person name="Ye F."/>
            <person name="Su P."/>
            <person name="Kiefer A.F."/>
            <person name="Nichols A."/>
            <person name="Cepeda A.J."/>
            <person name="Yan W."/>
            <person name="Fan B."/>
            <person name="Jiang Y."/>
            <person name="Adhikari A."/>
            <person name="Zheng C.-J."/>
            <person name="Schuster L."/>
            <person name="Cowan T.M."/>
            <person name="Smanski M.J."/>
            <person name="Chevrette M.G."/>
            <person name="De Carvalho L.P.S."/>
            <person name="Shen B."/>
        </authorList>
    </citation>
    <scope>NUCLEOTIDE SEQUENCE [LARGE SCALE GENOMIC DNA]</scope>
    <source>
        <strain evidence="1 2">NPDC087045</strain>
    </source>
</reference>
<dbReference type="InterPro" id="IPR017465">
    <property type="entry name" value="EpsL_proteobac"/>
</dbReference>
<proteinExistence type="predicted"/>
<evidence type="ECO:0000313" key="1">
    <source>
        <dbReference type="EMBL" id="MFJ3045128.1"/>
    </source>
</evidence>
<dbReference type="Pfam" id="PF10082">
    <property type="entry name" value="BBP2_2"/>
    <property type="match status" value="1"/>
</dbReference>
<dbReference type="Proteomes" id="UP001617427">
    <property type="component" value="Unassembled WGS sequence"/>
</dbReference>
<evidence type="ECO:0000313" key="2">
    <source>
        <dbReference type="Proteomes" id="UP001617427"/>
    </source>
</evidence>
<dbReference type="InterPro" id="IPR018759">
    <property type="entry name" value="BBP2_2"/>
</dbReference>